<gene>
    <name evidence="1" type="ORF">Enr8_45360</name>
</gene>
<organism evidence="1 2">
    <name type="scientific">Blastopirellula retiformator</name>
    <dbReference type="NCBI Taxonomy" id="2527970"/>
    <lineage>
        <taxon>Bacteria</taxon>
        <taxon>Pseudomonadati</taxon>
        <taxon>Planctomycetota</taxon>
        <taxon>Planctomycetia</taxon>
        <taxon>Pirellulales</taxon>
        <taxon>Pirellulaceae</taxon>
        <taxon>Blastopirellula</taxon>
    </lineage>
</organism>
<protein>
    <submittedName>
        <fullName evidence="1">Uncharacterized protein</fullName>
    </submittedName>
</protein>
<proteinExistence type="predicted"/>
<dbReference type="RefSeq" id="WP_146435975.1">
    <property type="nucleotide sequence ID" value="NZ_SJPF01000006.1"/>
</dbReference>
<name>A0A5C5UWD7_9BACT</name>
<reference evidence="1 2" key="1">
    <citation type="submission" date="2019-02" db="EMBL/GenBank/DDBJ databases">
        <title>Deep-cultivation of Planctomycetes and their phenomic and genomic characterization uncovers novel biology.</title>
        <authorList>
            <person name="Wiegand S."/>
            <person name="Jogler M."/>
            <person name="Boedeker C."/>
            <person name="Pinto D."/>
            <person name="Vollmers J."/>
            <person name="Rivas-Marin E."/>
            <person name="Kohn T."/>
            <person name="Peeters S.H."/>
            <person name="Heuer A."/>
            <person name="Rast P."/>
            <person name="Oberbeckmann S."/>
            <person name="Bunk B."/>
            <person name="Jeske O."/>
            <person name="Meyerdierks A."/>
            <person name="Storesund J.E."/>
            <person name="Kallscheuer N."/>
            <person name="Luecker S."/>
            <person name="Lage O.M."/>
            <person name="Pohl T."/>
            <person name="Merkel B.J."/>
            <person name="Hornburger P."/>
            <person name="Mueller R.-W."/>
            <person name="Bruemmer F."/>
            <person name="Labrenz M."/>
            <person name="Spormann A.M."/>
            <person name="Op Den Camp H."/>
            <person name="Overmann J."/>
            <person name="Amann R."/>
            <person name="Jetten M.S.M."/>
            <person name="Mascher T."/>
            <person name="Medema M.H."/>
            <person name="Devos D.P."/>
            <person name="Kaster A.-K."/>
            <person name="Ovreas L."/>
            <person name="Rohde M."/>
            <person name="Galperin M.Y."/>
            <person name="Jogler C."/>
        </authorList>
    </citation>
    <scope>NUCLEOTIDE SEQUENCE [LARGE SCALE GENOMIC DNA]</scope>
    <source>
        <strain evidence="1 2">Enr8</strain>
    </source>
</reference>
<dbReference type="AlphaFoldDB" id="A0A5C5UWD7"/>
<dbReference type="EMBL" id="SJPF01000006">
    <property type="protein sequence ID" value="TWT29880.1"/>
    <property type="molecule type" value="Genomic_DNA"/>
</dbReference>
<evidence type="ECO:0000313" key="1">
    <source>
        <dbReference type="EMBL" id="TWT29880.1"/>
    </source>
</evidence>
<evidence type="ECO:0000313" key="2">
    <source>
        <dbReference type="Proteomes" id="UP000318878"/>
    </source>
</evidence>
<sequence>MELSTTDFTSSDFMATPLRVNLSEHEHEVRVQIRSIIGATSKNARLAYADRRRDQRYPFPHLLYVTPVDRSGKPLVEETVVVVGKTLTERGMDFYHQQPITHRRVIVTIETQAGYVASLLMDLTWCRYTKQGWYDNGGRFLNTVLSPFPEGYSQI</sequence>
<accession>A0A5C5UWD7</accession>
<dbReference type="OrthoDB" id="270068at2"/>
<dbReference type="Proteomes" id="UP000318878">
    <property type="component" value="Unassembled WGS sequence"/>
</dbReference>
<comment type="caution">
    <text evidence="1">The sequence shown here is derived from an EMBL/GenBank/DDBJ whole genome shotgun (WGS) entry which is preliminary data.</text>
</comment>
<keyword evidence="2" id="KW-1185">Reference proteome</keyword>